<dbReference type="SUPFAM" id="SSF53850">
    <property type="entry name" value="Periplasmic binding protein-like II"/>
    <property type="match status" value="1"/>
</dbReference>
<accession>A0A1H0EED3</accession>
<dbReference type="Proteomes" id="UP000199063">
    <property type="component" value="Unassembled WGS sequence"/>
</dbReference>
<dbReference type="GeneID" id="40834411"/>
<dbReference type="Gene3D" id="3.40.190.120">
    <property type="entry name" value="Osmoprotection protein (prox), domain 2"/>
    <property type="match status" value="1"/>
</dbReference>
<proteinExistence type="predicted"/>
<dbReference type="GO" id="GO:0043190">
    <property type="term" value="C:ATP-binding cassette (ABC) transporter complex"/>
    <property type="evidence" value="ECO:0007669"/>
    <property type="project" value="InterPro"/>
</dbReference>
<dbReference type="Pfam" id="PF04069">
    <property type="entry name" value="OpuAC"/>
    <property type="match status" value="1"/>
</dbReference>
<name>A0A1H0EED3_9ACTN</name>
<protein>
    <submittedName>
        <fullName evidence="3">Osmoprotectant transport system substrate-binding protein</fullName>
    </submittedName>
</protein>
<keyword evidence="4" id="KW-1185">Reference proteome</keyword>
<evidence type="ECO:0000256" key="1">
    <source>
        <dbReference type="SAM" id="SignalP"/>
    </source>
</evidence>
<dbReference type="PROSITE" id="PS51257">
    <property type="entry name" value="PROKAR_LIPOPROTEIN"/>
    <property type="match status" value="1"/>
</dbReference>
<evidence type="ECO:0000313" key="3">
    <source>
        <dbReference type="EMBL" id="SDN80678.1"/>
    </source>
</evidence>
<dbReference type="EMBL" id="FNHI01000043">
    <property type="protein sequence ID" value="SDN80678.1"/>
    <property type="molecule type" value="Genomic_DNA"/>
</dbReference>
<organism evidence="3 4">
    <name type="scientific">Streptomyces wuyuanensis</name>
    <dbReference type="NCBI Taxonomy" id="1196353"/>
    <lineage>
        <taxon>Bacteria</taxon>
        <taxon>Bacillati</taxon>
        <taxon>Actinomycetota</taxon>
        <taxon>Actinomycetes</taxon>
        <taxon>Kitasatosporales</taxon>
        <taxon>Streptomycetaceae</taxon>
        <taxon>Streptomyces</taxon>
    </lineage>
</organism>
<dbReference type="STRING" id="1196353.SAMN05444921_14316"/>
<dbReference type="GO" id="GO:0022857">
    <property type="term" value="F:transmembrane transporter activity"/>
    <property type="evidence" value="ECO:0007669"/>
    <property type="project" value="InterPro"/>
</dbReference>
<dbReference type="Gene3D" id="3.40.190.10">
    <property type="entry name" value="Periplasmic binding protein-like II"/>
    <property type="match status" value="1"/>
</dbReference>
<dbReference type="CDD" id="cd13606">
    <property type="entry name" value="PBP2_ProX_like"/>
    <property type="match status" value="1"/>
</dbReference>
<keyword evidence="1" id="KW-0732">Signal</keyword>
<sequence length="320" mass="33361">MRRILSAGFAIGVLAAVSACGATDSSSQPDSAGTSGAPTSTTIKALPAKAGSVTVGSAAFPEAELLAHLYAGAMKANGVKADVHANIGERTAYMAALKDGSIGAVPEYSGALLNYLSPGNTARSSEDVYAELQQTARNQNLAVVHYAPAQDADTITVTRKTADKYHLTTIGDLKPVANRLRLGAPAPMRTESYGVPALKKVYGVVFKQFVSLSPSGTVIQTALRNGTVDAANIFSTDPAISRFNLVSLKDPQHIFAAQNIVPVFKQDVLTQPMADACDAVSAKLDTDTLRTLVAEVVDGGDPSTVASNWLKQNDLAKTLN</sequence>
<reference evidence="4" key="1">
    <citation type="submission" date="2016-10" db="EMBL/GenBank/DDBJ databases">
        <authorList>
            <person name="Varghese N."/>
            <person name="Submissions S."/>
        </authorList>
    </citation>
    <scope>NUCLEOTIDE SEQUENCE [LARGE SCALE GENOMIC DNA]</scope>
    <source>
        <strain evidence="4">CGMCC 4.7042</strain>
    </source>
</reference>
<dbReference type="OrthoDB" id="9781705at2"/>
<gene>
    <name evidence="3" type="ORF">SAMN05444921_14316</name>
</gene>
<feature type="chain" id="PRO_5011627071" evidence="1">
    <location>
        <begin position="22"/>
        <end position="320"/>
    </location>
</feature>
<dbReference type="RefSeq" id="WP_093662594.1">
    <property type="nucleotide sequence ID" value="NZ_FNHI01000043.1"/>
</dbReference>
<dbReference type="AlphaFoldDB" id="A0A1H0EED3"/>
<feature type="domain" description="ABC-type glycine betaine transport system substrate-binding" evidence="2">
    <location>
        <begin position="52"/>
        <end position="312"/>
    </location>
</feature>
<evidence type="ECO:0000259" key="2">
    <source>
        <dbReference type="Pfam" id="PF04069"/>
    </source>
</evidence>
<evidence type="ECO:0000313" key="4">
    <source>
        <dbReference type="Proteomes" id="UP000199063"/>
    </source>
</evidence>
<feature type="signal peptide" evidence="1">
    <location>
        <begin position="1"/>
        <end position="21"/>
    </location>
</feature>
<dbReference type="InterPro" id="IPR007210">
    <property type="entry name" value="ABC_Gly_betaine_transp_sub-bd"/>
</dbReference>